<dbReference type="EMBL" id="JAOPGA020001542">
    <property type="protein sequence ID" value="KAL0489291.1"/>
    <property type="molecule type" value="Genomic_DNA"/>
</dbReference>
<name>A0AAW2ZKP4_9EUKA</name>
<feature type="coiled-coil region" evidence="1">
    <location>
        <begin position="494"/>
        <end position="555"/>
    </location>
</feature>
<organism evidence="4 5">
    <name type="scientific">Acrasis kona</name>
    <dbReference type="NCBI Taxonomy" id="1008807"/>
    <lineage>
        <taxon>Eukaryota</taxon>
        <taxon>Discoba</taxon>
        <taxon>Heterolobosea</taxon>
        <taxon>Tetramitia</taxon>
        <taxon>Eutetramitia</taxon>
        <taxon>Acrasidae</taxon>
        <taxon>Acrasis</taxon>
    </lineage>
</organism>
<dbReference type="InterPro" id="IPR016024">
    <property type="entry name" value="ARM-type_fold"/>
</dbReference>
<dbReference type="InterPro" id="IPR015425">
    <property type="entry name" value="FH2_Formin"/>
</dbReference>
<dbReference type="Gene3D" id="1.20.58.2220">
    <property type="entry name" value="Formin, FH2 domain"/>
    <property type="match status" value="1"/>
</dbReference>
<dbReference type="Gene3D" id="1.25.10.10">
    <property type="entry name" value="Leucine-rich Repeat Variant"/>
    <property type="match status" value="1"/>
</dbReference>
<feature type="region of interest" description="Disordered" evidence="2">
    <location>
        <begin position="1"/>
        <end position="52"/>
    </location>
</feature>
<feature type="coiled-coil region" evidence="1">
    <location>
        <begin position="392"/>
        <end position="462"/>
    </location>
</feature>
<feature type="compositionally biased region" description="Basic and acidic residues" evidence="2">
    <location>
        <begin position="1083"/>
        <end position="1111"/>
    </location>
</feature>
<dbReference type="AlphaFoldDB" id="A0AAW2ZKP4"/>
<feature type="compositionally biased region" description="Pro residues" evidence="2">
    <location>
        <begin position="563"/>
        <end position="606"/>
    </location>
</feature>
<dbReference type="InterPro" id="IPR010472">
    <property type="entry name" value="FH3_dom"/>
</dbReference>
<sequence>MLRATSTSTPTSPNDKEAKKALKKLEKENKEKLKKEKKDEEKKLKDIKKGKRSTSTNLAPVTVIYDKDIDDSNITMTQEEVDEEFEQMLTEMMANPAVIELEMGKSKKAKYLAIQNYKRMQSKLNEDEEEEHPTGMGAFLDDKESVRNLALILDTPNINTRREVTFILAIICNWSPEGYALCIDGLNHFRLIKREAKRFQSVVNWLRDERDQAYKTVLVIAPEEGIRFVLKKEFRQIGIVQLVESLRNESATTFRSGSLSTTPRLDPCETSAGSSSSPTHDDDQDETIKDYLVQIDVFLDWMNDSSDHEHHTARVNVTDPTEIAKVLKVQLSGTKSYHHYMNVLLNLLTYSGYGLDRLTNKTMDEGWSDLEKIINRSINPQAGTVDMISMKEIQLEDRVKVQQQQISDLEDAIRNKSSTVDEKTQLFIEELNRDLKQSRTELDQLRALHSALQLSFEEKEKKQSEQLQTITSLESKISDLTLKNSQLSQSSKTSDQDAIKMKQLNDQIESLKKNQSNPVDTAAHKKQIQTLEDTIKDKTKKIKELQDELKKALERPAAAVVAPPAPSTGPPAPPPPAPMGGFGGPPPPPPPSGGGFGGPPPPPPPMGGGIWRATTATTANGRRIWRTPTTATTNGRRRIWRTTAATATNWEEEDLEDHGGPPPPPGMGGFGGPPPPPGMGGPPPPPGMMGPGMMAGGLPALPAIKPKEATRNFHFESIMKKDLNNSIFISGGVAAQSQAIAKTLNLGELELMFTTKKNEPKSDAGAKEVVQKKELITLIDGKRSYGVSLQLGSLRGLSYQQVRSAIVEMDEKVINDNNMGTLKQIAPTQEELDTVMAFDGPESDLAEPDKFFRVMNGIPDLPNRLEAWDFKLKFMGMISKIRPDMECLTLAAKELSTSDKFKKLLGIILTVGNFLNGQNARKVVHGFKLKSLSKLADTKSSDGKSSLLQFIVQFVQDKHREASEFSNDLQHVNPSTRVLISGLEEDVSECKKGLDLIKKQIKIAQEGNVENDQFVAQMQPFYEKSIADLSTIDDKWADMLKELEKTAVLFNEDKKDMLKEPDKFFKSVDEFMGLFQKAADKNEQQKKLEEKRIKQEEDRIKKEKLKEESKKAGASSAITAKKTAAKDKTDALVGRGVLDEKAKNLKNGTALRKKRTGGAGELEGGEAIDSNALNSAFSKFK</sequence>
<evidence type="ECO:0000313" key="5">
    <source>
        <dbReference type="Proteomes" id="UP001431209"/>
    </source>
</evidence>
<feature type="region of interest" description="Disordered" evidence="2">
    <location>
        <begin position="254"/>
        <end position="285"/>
    </location>
</feature>
<dbReference type="SMART" id="SM01139">
    <property type="entry name" value="Drf_FH3"/>
    <property type="match status" value="1"/>
</dbReference>
<evidence type="ECO:0000256" key="1">
    <source>
        <dbReference type="SAM" id="Coils"/>
    </source>
</evidence>
<dbReference type="InterPro" id="IPR042201">
    <property type="entry name" value="FH2_Formin_sf"/>
</dbReference>
<feature type="region of interest" description="Disordered" evidence="2">
    <location>
        <begin position="1083"/>
        <end position="1126"/>
    </location>
</feature>
<gene>
    <name evidence="4" type="ORF">AKO1_010616</name>
</gene>
<dbReference type="PROSITE" id="PS51444">
    <property type="entry name" value="FH2"/>
    <property type="match status" value="1"/>
</dbReference>
<feature type="domain" description="FH2" evidence="3">
    <location>
        <begin position="700"/>
        <end position="1101"/>
    </location>
</feature>
<feature type="compositionally biased region" description="Polar residues" evidence="2">
    <location>
        <begin position="254"/>
        <end position="263"/>
    </location>
</feature>
<keyword evidence="1" id="KW-0175">Coiled coil</keyword>
<feature type="region of interest" description="Disordered" evidence="2">
    <location>
        <begin position="559"/>
        <end position="620"/>
    </location>
</feature>
<reference evidence="4 5" key="1">
    <citation type="submission" date="2024-03" db="EMBL/GenBank/DDBJ databases">
        <title>The Acrasis kona genome and developmental transcriptomes reveal deep origins of eukaryotic multicellular pathways.</title>
        <authorList>
            <person name="Sheikh S."/>
            <person name="Fu C.-J."/>
            <person name="Brown M.W."/>
            <person name="Baldauf S.L."/>
        </authorList>
    </citation>
    <scope>NUCLEOTIDE SEQUENCE [LARGE SCALE GENOMIC DNA]</scope>
    <source>
        <strain evidence="4 5">ATCC MYA-3509</strain>
    </source>
</reference>
<keyword evidence="5" id="KW-1185">Reference proteome</keyword>
<dbReference type="SMART" id="SM00498">
    <property type="entry name" value="FH2"/>
    <property type="match status" value="1"/>
</dbReference>
<feature type="compositionally biased region" description="Pro residues" evidence="2">
    <location>
        <begin position="660"/>
        <end position="688"/>
    </location>
</feature>
<feature type="compositionally biased region" description="Low complexity" evidence="2">
    <location>
        <begin position="1112"/>
        <end position="1122"/>
    </location>
</feature>
<dbReference type="Proteomes" id="UP001431209">
    <property type="component" value="Unassembled WGS sequence"/>
</dbReference>
<protein>
    <submittedName>
        <fullName evidence="4">Formin-F</fullName>
    </submittedName>
</protein>
<dbReference type="GO" id="GO:0003779">
    <property type="term" value="F:actin binding"/>
    <property type="evidence" value="ECO:0007669"/>
    <property type="project" value="InterPro"/>
</dbReference>
<feature type="compositionally biased region" description="Basic and acidic residues" evidence="2">
    <location>
        <begin position="14"/>
        <end position="44"/>
    </location>
</feature>
<dbReference type="Pfam" id="PF02181">
    <property type="entry name" value="FH2"/>
    <property type="match status" value="1"/>
</dbReference>
<evidence type="ECO:0000313" key="4">
    <source>
        <dbReference type="EMBL" id="KAL0489291.1"/>
    </source>
</evidence>
<comment type="caution">
    <text evidence="4">The sequence shown here is derived from an EMBL/GenBank/DDBJ whole genome shotgun (WGS) entry which is preliminary data.</text>
</comment>
<accession>A0AAW2ZKP4</accession>
<dbReference type="PANTHER" id="PTHR45725">
    <property type="entry name" value="FORMIN HOMOLOGY 2 FAMILY MEMBER"/>
    <property type="match status" value="1"/>
</dbReference>
<evidence type="ECO:0000256" key="2">
    <source>
        <dbReference type="SAM" id="MobiDB-lite"/>
    </source>
</evidence>
<proteinExistence type="predicted"/>
<dbReference type="SUPFAM" id="SSF48371">
    <property type="entry name" value="ARM repeat"/>
    <property type="match status" value="1"/>
</dbReference>
<dbReference type="SUPFAM" id="SSF101447">
    <property type="entry name" value="Formin homology 2 domain (FH2 domain)"/>
    <property type="match status" value="1"/>
</dbReference>
<evidence type="ECO:0000259" key="3">
    <source>
        <dbReference type="PROSITE" id="PS51444"/>
    </source>
</evidence>
<feature type="compositionally biased region" description="Polar residues" evidence="2">
    <location>
        <begin position="1"/>
        <end position="13"/>
    </location>
</feature>
<feature type="region of interest" description="Disordered" evidence="2">
    <location>
        <begin position="650"/>
        <end position="694"/>
    </location>
</feature>
<dbReference type="InterPro" id="IPR051425">
    <property type="entry name" value="Formin_Homology"/>
</dbReference>
<dbReference type="InterPro" id="IPR011989">
    <property type="entry name" value="ARM-like"/>
</dbReference>
<dbReference type="PANTHER" id="PTHR45725:SF1">
    <property type="entry name" value="DISHEVELLED ASSOCIATED ACTIVATOR OF MORPHOGENESIS, ISOFORM D"/>
    <property type="match status" value="1"/>
</dbReference>